<evidence type="ECO:0000256" key="5">
    <source>
        <dbReference type="ARBA" id="ARBA00023155"/>
    </source>
</evidence>
<keyword evidence="7 8" id="KW-0539">Nucleus</keyword>
<dbReference type="Gene3D" id="1.10.260.40">
    <property type="entry name" value="lambda repressor-like DNA-binding domains"/>
    <property type="match status" value="1"/>
</dbReference>
<organism evidence="14 15">
    <name type="scientific">Lucilia cuprina</name>
    <name type="common">Green bottle fly</name>
    <name type="synonym">Australian sheep blowfly</name>
    <dbReference type="NCBI Taxonomy" id="7375"/>
    <lineage>
        <taxon>Eukaryota</taxon>
        <taxon>Metazoa</taxon>
        <taxon>Ecdysozoa</taxon>
        <taxon>Arthropoda</taxon>
        <taxon>Hexapoda</taxon>
        <taxon>Insecta</taxon>
        <taxon>Pterygota</taxon>
        <taxon>Neoptera</taxon>
        <taxon>Endopterygota</taxon>
        <taxon>Diptera</taxon>
        <taxon>Brachycera</taxon>
        <taxon>Muscomorpha</taxon>
        <taxon>Oestroidea</taxon>
        <taxon>Calliphoridae</taxon>
        <taxon>Luciliinae</taxon>
        <taxon>Lucilia</taxon>
    </lineage>
</organism>
<feature type="compositionally biased region" description="Basic and acidic residues" evidence="11">
    <location>
        <begin position="244"/>
        <end position="256"/>
    </location>
</feature>
<dbReference type="Pfam" id="PF00046">
    <property type="entry name" value="Homeodomain"/>
    <property type="match status" value="1"/>
</dbReference>
<dbReference type="STRING" id="7375.A0A0L0CST4"/>
<feature type="region of interest" description="Disordered" evidence="11">
    <location>
        <begin position="616"/>
        <end position="635"/>
    </location>
</feature>
<dbReference type="EMBL" id="JRES01000063">
    <property type="protein sequence ID" value="KNC34459.1"/>
    <property type="molecule type" value="Genomic_DNA"/>
</dbReference>
<feature type="compositionally biased region" description="Low complexity" evidence="11">
    <location>
        <begin position="917"/>
        <end position="935"/>
    </location>
</feature>
<dbReference type="SMART" id="SM00389">
    <property type="entry name" value="HOX"/>
    <property type="match status" value="1"/>
</dbReference>
<dbReference type="PANTHER" id="PTHR14057:SF47">
    <property type="entry name" value="HOMEOBOX PROTEIN ONECUT"/>
    <property type="match status" value="1"/>
</dbReference>
<dbReference type="OrthoDB" id="8060227at2759"/>
<dbReference type="InterPro" id="IPR051649">
    <property type="entry name" value="CUT_Homeobox"/>
</dbReference>
<evidence type="ECO:0000313" key="14">
    <source>
        <dbReference type="EMBL" id="KNC34459.1"/>
    </source>
</evidence>
<evidence type="ECO:0000256" key="4">
    <source>
        <dbReference type="ARBA" id="ARBA00023125"/>
    </source>
</evidence>
<feature type="domain" description="Homeobox" evidence="12">
    <location>
        <begin position="948"/>
        <end position="1008"/>
    </location>
</feature>
<feature type="compositionally biased region" description="Low complexity" evidence="11">
    <location>
        <begin position="535"/>
        <end position="545"/>
    </location>
</feature>
<feature type="compositionally biased region" description="Low complexity" evidence="11">
    <location>
        <begin position="180"/>
        <end position="211"/>
    </location>
</feature>
<sequence>MLNHLSNSNGTLSMESISEIIDHQTLSRQLVEDTSDLMVQHTLVGRTPSPASSVTVLSTHDGVVDEHEVATTSNVVLNSDSGEHSNMALVHNIMDHHGSPTYQTQRLHQQHHLHQQQEHNIQQHHHHQHLSLPQRLHLDSPVHFVATDNTLDALSVGSNCSNTMGHIIAVEQEHKLVIVNGNSNGSSSNNNNNNNNICNNHKNNNNNSINSDHNKNNCDLGVVLDDLTNDDHTTMDSTDQPSYESHEASGEPEPHRNSSLHHMHHHQQQRSRPNIHDHSSLHSSQTEPLTVIVQNHDDSRDSATQILSPPELSVVGVGENSLGTSSYQTLTSVVNDEPLSPPGFSPTSAYATLTPLQPLPPISTMSEKFAYGGHISGGGVISSSSTNDASSDDGGNGNSTSNGPAGVVGPYVVMPSTHHSHNQHQHSQHHHSHQHHSNPLSSLSLSGLSGGEPSPYSSYDKLPTMGMSMTPPHNYGSSPSHTLSGLVVSCDLPETSPGGCGPLSPQSPYSHSTATELQSPKPSQSNLLHCKDSSSSKSNTITSDSGVTGSVAQQQRHVVCLSSVNINGSSVVGDHVIVTDYGSPYNSQQRDLIVSTNPSTSSASNVVGRNGSHLQLQPPSPGVLSPHSVSASSMNSPGTVVTLPHMNNNGSKSLVDISALQGQQQHVVSLTPSPPPTQSIGLNEVPQTLIVTANHGNDENNVLNGRRLMINGSSLDTQLIMQTTQQQQDLKPHPITSECSNNGSQQIVIQSQQQQQQQTIQNQQNQNEILPRNKHSITNSNTSSNTNNTSTSCGDMEEINTKELAQRISAELKRYSIPQAIFAQRVLCRSQGTLSDLLRNPKPWSKLKSGRETFRRMFKWLQEPEFQRMSALRMAAAQLPQRSSCTTNGNSSINHHIVNNSAHEDFDMDFVGPTSISSTSPGSVSGGPLVSAGGSCHRKDEPQMEHMPQPKKPRLVFTDLQRRTLQAIFKETKRPSKEMQVTIARQLGLEPTTVGNFFMNARRRSMDKWRDDDGNSNISGHNGGKNSSYQSNSSSNNHNQSLQNHSGHHSNSNNGSQQYINNSRNNIGNLHLQLSSSHHHHSSSLDLDDDGDMDLDLVHDDFELSDNNIDDNSKQIIKTEFDFEELQSQPNELEYKSVLKTNHNCNSNNKHVVNDSTVKLKLDLLDNDSNNTINSFISPCVSINYDGKEHQSITDDLIQEEFEGQEETDQIIQSKKGIVFVRKIPSTLLQTVKDNFSSYETTLTSIEDVDSGQGVDQRSETTVINDQARPLSIVKTLVVQQKQRPIQYTSCPSSMSPISSLSLSQPDENKNSILLLKAPAAYVSLTAAMKQQQQQQQQQQIQTQQAHHHHTDQRAGQQAADYHHQQHDQRKVLTKLFLPNKIHVKPMQNQKQLQLTNLANESTSFIGIKNGSQNVTSRIKVLNMRKRFTTTPTINH</sequence>
<feature type="compositionally biased region" description="Low complexity" evidence="11">
    <location>
        <begin position="1024"/>
        <end position="1057"/>
    </location>
</feature>
<feature type="region of interest" description="Disordered" evidence="11">
    <location>
        <begin position="495"/>
        <end position="548"/>
    </location>
</feature>
<keyword evidence="3 10" id="KW-0805">Transcription regulation</keyword>
<keyword evidence="5 8" id="KW-0371">Homeobox</keyword>
<evidence type="ECO:0000256" key="9">
    <source>
        <dbReference type="RuleBase" id="RU000682"/>
    </source>
</evidence>
<feature type="DNA-binding region" description="Homeobox" evidence="8">
    <location>
        <begin position="950"/>
        <end position="1009"/>
    </location>
</feature>
<feature type="region of interest" description="Disordered" evidence="11">
    <location>
        <begin position="382"/>
        <end position="465"/>
    </location>
</feature>
<feature type="compositionally biased region" description="Basic residues" evidence="11">
    <location>
        <begin position="418"/>
        <end position="436"/>
    </location>
</feature>
<name>A0A0L0CST4_LUCCU</name>
<dbReference type="PANTHER" id="PTHR14057">
    <property type="entry name" value="TRANSCRIPTION FACTOR ONECUT"/>
    <property type="match status" value="1"/>
</dbReference>
<evidence type="ECO:0000256" key="6">
    <source>
        <dbReference type="ARBA" id="ARBA00023163"/>
    </source>
</evidence>
<keyword evidence="4 8" id="KW-0238">DNA-binding</keyword>
<feature type="domain" description="CUT" evidence="13">
    <location>
        <begin position="790"/>
        <end position="876"/>
    </location>
</feature>
<dbReference type="CDD" id="cd00086">
    <property type="entry name" value="homeodomain"/>
    <property type="match status" value="1"/>
</dbReference>
<comment type="caution">
    <text evidence="14">The sequence shown here is derived from an EMBL/GenBank/DDBJ whole genome shotgun (WGS) entry which is preliminary data.</text>
</comment>
<feature type="region of interest" description="Disordered" evidence="11">
    <location>
        <begin position="180"/>
        <end position="213"/>
    </location>
</feature>
<dbReference type="InterPro" id="IPR009057">
    <property type="entry name" value="Homeodomain-like_sf"/>
</dbReference>
<dbReference type="FunFam" id="1.10.260.40:FF:000005">
    <property type="entry name" value="One cut domain family member"/>
    <property type="match status" value="1"/>
</dbReference>
<evidence type="ECO:0000259" key="12">
    <source>
        <dbReference type="PROSITE" id="PS50071"/>
    </source>
</evidence>
<protein>
    <recommendedName>
        <fullName evidence="10">One cut domain family member</fullName>
    </recommendedName>
</protein>
<dbReference type="InterPro" id="IPR010982">
    <property type="entry name" value="Lambda_DNA-bd_dom_sf"/>
</dbReference>
<gene>
    <name evidence="14" type="ORF">FF38_01494</name>
</gene>
<dbReference type="GO" id="GO:0000981">
    <property type="term" value="F:DNA-binding transcription factor activity, RNA polymerase II-specific"/>
    <property type="evidence" value="ECO:0007669"/>
    <property type="project" value="TreeGrafter"/>
</dbReference>
<keyword evidence="15" id="KW-1185">Reference proteome</keyword>
<evidence type="ECO:0000256" key="2">
    <source>
        <dbReference type="ARBA" id="ARBA00008190"/>
    </source>
</evidence>
<comment type="subcellular location">
    <subcellularLocation>
        <location evidence="1 8 9">Nucleus</location>
    </subcellularLocation>
</comment>
<evidence type="ECO:0000256" key="3">
    <source>
        <dbReference type="ARBA" id="ARBA00023015"/>
    </source>
</evidence>
<feature type="region of interest" description="Disordered" evidence="11">
    <location>
        <begin position="917"/>
        <end position="949"/>
    </location>
</feature>
<dbReference type="Pfam" id="PF02376">
    <property type="entry name" value="CUT"/>
    <property type="match status" value="1"/>
</dbReference>
<feature type="region of interest" description="Disordered" evidence="11">
    <location>
        <begin position="774"/>
        <end position="794"/>
    </location>
</feature>
<feature type="region of interest" description="Disordered" evidence="11">
    <location>
        <begin position="229"/>
        <end position="285"/>
    </location>
</feature>
<reference evidence="14 15" key="1">
    <citation type="journal article" date="2015" name="Nat. Commun.">
        <title>Lucilia cuprina genome unlocks parasitic fly biology to underpin future interventions.</title>
        <authorList>
            <person name="Anstead C.A."/>
            <person name="Korhonen P.K."/>
            <person name="Young N.D."/>
            <person name="Hall R.S."/>
            <person name="Jex A.R."/>
            <person name="Murali S.C."/>
            <person name="Hughes D.S."/>
            <person name="Lee S.F."/>
            <person name="Perry T."/>
            <person name="Stroehlein A.J."/>
            <person name="Ansell B.R."/>
            <person name="Breugelmans B."/>
            <person name="Hofmann A."/>
            <person name="Qu J."/>
            <person name="Dugan S."/>
            <person name="Lee S.L."/>
            <person name="Chao H."/>
            <person name="Dinh H."/>
            <person name="Han Y."/>
            <person name="Doddapaneni H.V."/>
            <person name="Worley K.C."/>
            <person name="Muzny D.M."/>
            <person name="Ioannidis P."/>
            <person name="Waterhouse R.M."/>
            <person name="Zdobnov E.M."/>
            <person name="James P.J."/>
            <person name="Bagnall N.H."/>
            <person name="Kotze A.C."/>
            <person name="Gibbs R.A."/>
            <person name="Richards S."/>
            <person name="Batterham P."/>
            <person name="Gasser R.B."/>
        </authorList>
    </citation>
    <scope>NUCLEOTIDE SEQUENCE [LARGE SCALE GENOMIC DNA]</scope>
    <source>
        <strain evidence="14 15">LS</strain>
        <tissue evidence="14">Full body</tissue>
    </source>
</reference>
<dbReference type="OMA" id="PMHHADE"/>
<comment type="similarity">
    <text evidence="2 10">Belongs to the CUT homeobox family.</text>
</comment>
<keyword evidence="6 10" id="KW-0804">Transcription</keyword>
<dbReference type="PROSITE" id="PS50071">
    <property type="entry name" value="HOMEOBOX_2"/>
    <property type="match status" value="1"/>
</dbReference>
<feature type="compositionally biased region" description="Basic residues" evidence="11">
    <location>
        <begin position="258"/>
        <end position="269"/>
    </location>
</feature>
<dbReference type="InterPro" id="IPR003350">
    <property type="entry name" value="CUT_dom"/>
</dbReference>
<dbReference type="SMART" id="SM01109">
    <property type="entry name" value="CUT"/>
    <property type="match status" value="1"/>
</dbReference>
<feature type="compositionally biased region" description="Low complexity" evidence="11">
    <location>
        <begin position="437"/>
        <end position="458"/>
    </location>
</feature>
<feature type="compositionally biased region" description="Low complexity" evidence="11">
    <location>
        <begin position="382"/>
        <end position="403"/>
    </location>
</feature>
<dbReference type="FunFam" id="1.10.10.60:FF:000054">
    <property type="entry name" value="One cut domain family member"/>
    <property type="match status" value="1"/>
</dbReference>
<evidence type="ECO:0000259" key="13">
    <source>
        <dbReference type="PROSITE" id="PS51042"/>
    </source>
</evidence>
<feature type="compositionally biased region" description="Low complexity" evidence="11">
    <location>
        <begin position="778"/>
        <end position="792"/>
    </location>
</feature>
<dbReference type="GO" id="GO:0005634">
    <property type="term" value="C:nucleus"/>
    <property type="evidence" value="ECO:0007669"/>
    <property type="project" value="UniProtKB-SubCell"/>
</dbReference>
<evidence type="ECO:0000256" key="10">
    <source>
        <dbReference type="RuleBase" id="RU361129"/>
    </source>
</evidence>
<dbReference type="Gene3D" id="1.10.10.60">
    <property type="entry name" value="Homeodomain-like"/>
    <property type="match status" value="1"/>
</dbReference>
<feature type="region of interest" description="Disordered" evidence="11">
    <location>
        <begin position="1008"/>
        <end position="1063"/>
    </location>
</feature>
<evidence type="ECO:0000256" key="1">
    <source>
        <dbReference type="ARBA" id="ARBA00004123"/>
    </source>
</evidence>
<feature type="compositionally biased region" description="Polar residues" evidence="11">
    <location>
        <begin position="504"/>
        <end position="527"/>
    </location>
</feature>
<evidence type="ECO:0000313" key="15">
    <source>
        <dbReference type="Proteomes" id="UP000037069"/>
    </source>
</evidence>
<dbReference type="SUPFAM" id="SSF47413">
    <property type="entry name" value="lambda repressor-like DNA-binding domains"/>
    <property type="match status" value="1"/>
</dbReference>
<dbReference type="PROSITE" id="PS51042">
    <property type="entry name" value="CUT"/>
    <property type="match status" value="1"/>
</dbReference>
<dbReference type="InterPro" id="IPR001356">
    <property type="entry name" value="HD"/>
</dbReference>
<feature type="region of interest" description="Disordered" evidence="11">
    <location>
        <begin position="1334"/>
        <end position="1367"/>
    </location>
</feature>
<evidence type="ECO:0000256" key="8">
    <source>
        <dbReference type="PROSITE-ProRule" id="PRU00108"/>
    </source>
</evidence>
<proteinExistence type="inferred from homology"/>
<accession>A0A0L0CST4</accession>
<dbReference type="Proteomes" id="UP000037069">
    <property type="component" value="Unassembled WGS sequence"/>
</dbReference>
<dbReference type="SUPFAM" id="SSF46689">
    <property type="entry name" value="Homeodomain-like"/>
    <property type="match status" value="1"/>
</dbReference>
<evidence type="ECO:0000256" key="11">
    <source>
        <dbReference type="SAM" id="MobiDB-lite"/>
    </source>
</evidence>
<feature type="compositionally biased region" description="Low complexity" evidence="11">
    <location>
        <begin position="1334"/>
        <end position="1345"/>
    </location>
</feature>
<evidence type="ECO:0000256" key="7">
    <source>
        <dbReference type="ARBA" id="ARBA00023242"/>
    </source>
</evidence>
<dbReference type="GO" id="GO:0000978">
    <property type="term" value="F:RNA polymerase II cis-regulatory region sequence-specific DNA binding"/>
    <property type="evidence" value="ECO:0007669"/>
    <property type="project" value="TreeGrafter"/>
</dbReference>